<evidence type="ECO:0000256" key="1">
    <source>
        <dbReference type="SAM" id="MobiDB-lite"/>
    </source>
</evidence>
<gene>
    <name evidence="2" type="ORF">AVDCRST_MAG59-897</name>
</gene>
<dbReference type="AlphaFoldDB" id="A0A6J4U8Y6"/>
<dbReference type="EMBL" id="CADCWF010000048">
    <property type="protein sequence ID" value="CAA9541795.1"/>
    <property type="molecule type" value="Genomic_DNA"/>
</dbReference>
<feature type="region of interest" description="Disordered" evidence="1">
    <location>
        <begin position="29"/>
        <end position="102"/>
    </location>
</feature>
<organism evidence="2">
    <name type="scientific">uncultured Thermomicrobiales bacterium</name>
    <dbReference type="NCBI Taxonomy" id="1645740"/>
    <lineage>
        <taxon>Bacteria</taxon>
        <taxon>Pseudomonadati</taxon>
        <taxon>Thermomicrobiota</taxon>
        <taxon>Thermomicrobia</taxon>
        <taxon>Thermomicrobiales</taxon>
        <taxon>environmental samples</taxon>
    </lineage>
</organism>
<feature type="non-terminal residue" evidence="2">
    <location>
        <position position="1"/>
    </location>
</feature>
<feature type="compositionally biased region" description="Low complexity" evidence="1">
    <location>
        <begin position="61"/>
        <end position="71"/>
    </location>
</feature>
<protein>
    <submittedName>
        <fullName evidence="2">Uncharacterized protein</fullName>
    </submittedName>
</protein>
<name>A0A6J4U8Y6_9BACT</name>
<proteinExistence type="predicted"/>
<reference evidence="2" key="1">
    <citation type="submission" date="2020-02" db="EMBL/GenBank/DDBJ databases">
        <authorList>
            <person name="Meier V. D."/>
        </authorList>
    </citation>
    <scope>NUCLEOTIDE SEQUENCE</scope>
    <source>
        <strain evidence="2">AVDCRST_MAG59</strain>
    </source>
</reference>
<evidence type="ECO:0000313" key="2">
    <source>
        <dbReference type="EMBL" id="CAA9541795.1"/>
    </source>
</evidence>
<sequence>GPDQHLPHLRAELRGSVHLLQVRLRHRVRGRHHALRRRADAGRPAGGHRRRQEADREHPAADPGRPPADGLGRPGRARVSAQPGEQRADRPRSRHPGLGRRAVRCAGRWRHRQRPPGGGVLGGLLRLPGRPVRHPLARQLHEQVV</sequence>
<accession>A0A6J4U8Y6</accession>
<feature type="compositionally biased region" description="Basic residues" evidence="1">
    <location>
        <begin position="92"/>
        <end position="102"/>
    </location>
</feature>
<feature type="non-terminal residue" evidence="2">
    <location>
        <position position="145"/>
    </location>
</feature>